<accession>D4E4H3</accession>
<dbReference type="STRING" id="667129.HMPREF0758_3073"/>
<reference evidence="1 2" key="1">
    <citation type="submission" date="2010-01" db="EMBL/GenBank/DDBJ databases">
        <authorList>
            <person name="Muzny D."/>
            <person name="Qin X."/>
            <person name="Deng J."/>
            <person name="Jiang H."/>
            <person name="Liu Y."/>
            <person name="Qu J."/>
            <person name="Song X.-Z."/>
            <person name="Zhang L."/>
            <person name="Thornton R."/>
            <person name="Coyle M."/>
            <person name="Francisco L."/>
            <person name="Jackson L."/>
            <person name="Javaid M."/>
            <person name="Korchina V."/>
            <person name="Kovar C."/>
            <person name="Mata R."/>
            <person name="Mathew T."/>
            <person name="Ngo R."/>
            <person name="Nguyen L."/>
            <person name="Nguyen N."/>
            <person name="Okwuonu G."/>
            <person name="Ongeri F."/>
            <person name="Pham C."/>
            <person name="Simmons D."/>
            <person name="Wilczek-Boney K."/>
            <person name="Hale W."/>
            <person name="Jakkamsetti A."/>
            <person name="Pham P."/>
            <person name="Ruth R."/>
            <person name="San Lucas F."/>
            <person name="Warren J."/>
            <person name="Zhang J."/>
            <person name="Zhao Z."/>
            <person name="Zhou C."/>
            <person name="Zhu D."/>
            <person name="Lee S."/>
            <person name="Bess C."/>
            <person name="Blankenburg K."/>
            <person name="Forbes L."/>
            <person name="Fu Q."/>
            <person name="Gubbala S."/>
            <person name="Hirani K."/>
            <person name="Jayaseelan J.C."/>
            <person name="Lara F."/>
            <person name="Munidasa M."/>
            <person name="Palculict T."/>
            <person name="Patil S."/>
            <person name="Pu L.-L."/>
            <person name="Saada N."/>
            <person name="Tang L."/>
            <person name="Weissenberger G."/>
            <person name="Zhu Y."/>
            <person name="Hemphill L."/>
            <person name="Shang Y."/>
            <person name="Youmans B."/>
            <person name="Ayvaz T."/>
            <person name="Ross M."/>
            <person name="Santibanez J."/>
            <person name="Aqrawi P."/>
            <person name="Gross S."/>
            <person name="Joshi V."/>
            <person name="Fowler G."/>
            <person name="Nazareth L."/>
            <person name="Reid J."/>
            <person name="Worley K."/>
            <person name="Petrosino J."/>
            <person name="Highlander S."/>
            <person name="Gibbs R."/>
        </authorList>
    </citation>
    <scope>NUCLEOTIDE SEQUENCE [LARGE SCALE GENOMIC DNA]</scope>
    <source>
        <strain evidence="1 2">DSM 4582</strain>
    </source>
</reference>
<comment type="caution">
    <text evidence="1">The sequence shown here is derived from an EMBL/GenBank/DDBJ whole genome shotgun (WGS) entry which is preliminary data.</text>
</comment>
<dbReference type="EMBL" id="ADBY01000048">
    <property type="protein sequence ID" value="EFE95382.1"/>
    <property type="molecule type" value="Genomic_DNA"/>
</dbReference>
<keyword evidence="2" id="KW-1185">Reference proteome</keyword>
<sequence>MIAPEDVTWRENHLKNMQLKTIAVHLVGISCYTENFCCFWWATLFQIVSVNKMLV</sequence>
<organism evidence="1 2">
    <name type="scientific">Serratia odorifera DSM 4582</name>
    <dbReference type="NCBI Taxonomy" id="667129"/>
    <lineage>
        <taxon>Bacteria</taxon>
        <taxon>Pseudomonadati</taxon>
        <taxon>Pseudomonadota</taxon>
        <taxon>Gammaproteobacteria</taxon>
        <taxon>Enterobacterales</taxon>
        <taxon>Yersiniaceae</taxon>
        <taxon>Serratia</taxon>
    </lineage>
</organism>
<gene>
    <name evidence="1" type="ORF">HMPREF0758_3073</name>
</gene>
<dbReference type="Proteomes" id="UP000005723">
    <property type="component" value="Unassembled WGS sequence"/>
</dbReference>
<dbReference type="AlphaFoldDB" id="D4E4H3"/>
<dbReference type="HOGENOM" id="CLU_3029894_0_0_6"/>
<evidence type="ECO:0000313" key="2">
    <source>
        <dbReference type="Proteomes" id="UP000005723"/>
    </source>
</evidence>
<proteinExistence type="predicted"/>
<protein>
    <submittedName>
        <fullName evidence="1">Uncharacterized protein</fullName>
    </submittedName>
</protein>
<evidence type="ECO:0000313" key="1">
    <source>
        <dbReference type="EMBL" id="EFE95382.1"/>
    </source>
</evidence>
<name>D4E4H3_SEROD</name>